<dbReference type="InterPro" id="IPR025459">
    <property type="entry name" value="DUF4279"/>
</dbReference>
<proteinExistence type="predicted"/>
<keyword evidence="2" id="KW-1185">Reference proteome</keyword>
<dbReference type="Proteomes" id="UP001183629">
    <property type="component" value="Unassembled WGS sequence"/>
</dbReference>
<evidence type="ECO:0008006" key="3">
    <source>
        <dbReference type="Google" id="ProtNLM"/>
    </source>
</evidence>
<accession>A0AAE3ZRK0</accession>
<evidence type="ECO:0000313" key="2">
    <source>
        <dbReference type="Proteomes" id="UP001183629"/>
    </source>
</evidence>
<dbReference type="EMBL" id="JAVDYC010000001">
    <property type="protein sequence ID" value="MDR7324768.1"/>
    <property type="molecule type" value="Genomic_DNA"/>
</dbReference>
<organism evidence="1 2">
    <name type="scientific">Catenuloplanes niger</name>
    <dbReference type="NCBI Taxonomy" id="587534"/>
    <lineage>
        <taxon>Bacteria</taxon>
        <taxon>Bacillati</taxon>
        <taxon>Actinomycetota</taxon>
        <taxon>Actinomycetes</taxon>
        <taxon>Micromonosporales</taxon>
        <taxon>Micromonosporaceae</taxon>
        <taxon>Catenuloplanes</taxon>
    </lineage>
</organism>
<dbReference type="Pfam" id="PF14106">
    <property type="entry name" value="DUF4279"/>
    <property type="match status" value="1"/>
</dbReference>
<reference evidence="1 2" key="1">
    <citation type="submission" date="2023-07" db="EMBL/GenBank/DDBJ databases">
        <title>Sequencing the genomes of 1000 actinobacteria strains.</title>
        <authorList>
            <person name="Klenk H.-P."/>
        </authorList>
    </citation>
    <scope>NUCLEOTIDE SEQUENCE [LARGE SCALE GENOMIC DNA]</scope>
    <source>
        <strain evidence="1 2">DSM 44711</strain>
    </source>
</reference>
<name>A0AAE3ZRK0_9ACTN</name>
<sequence>MPDTPTTRQRAYLSFYEATEAGPGLVPDEITEIVGLQPTEAHRRGDPATGRPWPRHRSSAWRYEQPAAATYDTEDVVRRLLDAIEPHADGIRAACRTLGLGARAEVVIEMHATRKNTYDDALVVTTPAISYSAETVARLAALDLSIDHDQYVFLGD</sequence>
<gene>
    <name evidence="1" type="ORF">J2S44_005018</name>
</gene>
<comment type="caution">
    <text evidence="1">The sequence shown here is derived from an EMBL/GenBank/DDBJ whole genome shotgun (WGS) entry which is preliminary data.</text>
</comment>
<dbReference type="RefSeq" id="WP_310418663.1">
    <property type="nucleotide sequence ID" value="NZ_JAVDYC010000001.1"/>
</dbReference>
<protein>
    <recommendedName>
        <fullName evidence="3">DUF4279 domain-containing protein</fullName>
    </recommendedName>
</protein>
<evidence type="ECO:0000313" key="1">
    <source>
        <dbReference type="EMBL" id="MDR7324768.1"/>
    </source>
</evidence>
<dbReference type="AlphaFoldDB" id="A0AAE3ZRK0"/>